<dbReference type="InterPro" id="IPR006626">
    <property type="entry name" value="PbH1"/>
</dbReference>
<dbReference type="Pfam" id="PF16318">
    <property type="entry name" value="DUF4957"/>
    <property type="match status" value="1"/>
</dbReference>
<feature type="domain" description="Bacterial repeat" evidence="3">
    <location>
        <begin position="926"/>
        <end position="983"/>
    </location>
</feature>
<feature type="domain" description="Bacterial repeat" evidence="3">
    <location>
        <begin position="739"/>
        <end position="807"/>
    </location>
</feature>
<evidence type="ECO:0008006" key="6">
    <source>
        <dbReference type="Google" id="ProtNLM"/>
    </source>
</evidence>
<dbReference type="PATRIC" id="fig|1291379.3.peg.56"/>
<dbReference type="InterPro" id="IPR011050">
    <property type="entry name" value="Pectin_lyase_fold/virulence"/>
</dbReference>
<dbReference type="Proteomes" id="UP000015620">
    <property type="component" value="Chromosome"/>
</dbReference>
<dbReference type="STRING" id="1291379.TPE_0055"/>
<gene>
    <name evidence="4" type="ORF">TPE_0055</name>
</gene>
<dbReference type="SUPFAM" id="SSF51126">
    <property type="entry name" value="Pectin lyase-like"/>
    <property type="match status" value="2"/>
</dbReference>
<dbReference type="SMART" id="SM00710">
    <property type="entry name" value="PbH1"/>
    <property type="match status" value="5"/>
</dbReference>
<feature type="domain" description="DUF4957" evidence="2">
    <location>
        <begin position="436"/>
        <end position="544"/>
    </location>
</feature>
<keyword evidence="5" id="KW-1185">Reference proteome</keyword>
<dbReference type="GeneID" id="301088811"/>
<reference evidence="4 5" key="1">
    <citation type="journal article" date="2013" name="PLoS ONE">
        <title>Genome-Wide Relatedness of Treponema pedis, from Gingiva and Necrotic Skin Lesions of Pigs, with the Human Oral Pathogen Treponema denticola.</title>
        <authorList>
            <person name="Svartstrom O."/>
            <person name="Mushtaq M."/>
            <person name="Pringle M."/>
            <person name="Segerman B."/>
        </authorList>
    </citation>
    <scope>NUCLEOTIDE SEQUENCE [LARGE SCALE GENOMIC DNA]</scope>
    <source>
        <strain evidence="4">T A4</strain>
    </source>
</reference>
<proteinExistence type="predicted"/>
<protein>
    <recommendedName>
        <fullName evidence="6">Lipoprotein</fullName>
    </recommendedName>
</protein>
<evidence type="ECO:0000313" key="5">
    <source>
        <dbReference type="Proteomes" id="UP000015620"/>
    </source>
</evidence>
<dbReference type="InterPro" id="IPR032530">
    <property type="entry name" value="DUF4957"/>
</dbReference>
<dbReference type="Pfam" id="PF18998">
    <property type="entry name" value="Flg_new_2"/>
    <property type="match status" value="3"/>
</dbReference>
<organism evidence="4 5">
    <name type="scientific">Treponema pedis str. T A4</name>
    <dbReference type="NCBI Taxonomy" id="1291379"/>
    <lineage>
        <taxon>Bacteria</taxon>
        <taxon>Pseudomonadati</taxon>
        <taxon>Spirochaetota</taxon>
        <taxon>Spirochaetia</taxon>
        <taxon>Spirochaetales</taxon>
        <taxon>Treponemataceae</taxon>
        <taxon>Treponema</taxon>
    </lineage>
</organism>
<feature type="chain" id="PRO_5004545180" description="Lipoprotein" evidence="1">
    <location>
        <begin position="24"/>
        <end position="1342"/>
    </location>
</feature>
<dbReference type="KEGG" id="tped:TPE_0055"/>
<feature type="domain" description="Bacterial repeat" evidence="3">
    <location>
        <begin position="838"/>
        <end position="895"/>
    </location>
</feature>
<feature type="signal peptide" evidence="1">
    <location>
        <begin position="1"/>
        <end position="23"/>
    </location>
</feature>
<evidence type="ECO:0000256" key="1">
    <source>
        <dbReference type="SAM" id="SignalP"/>
    </source>
</evidence>
<dbReference type="PROSITE" id="PS51257">
    <property type="entry name" value="PROKAR_LIPOPROTEIN"/>
    <property type="match status" value="1"/>
</dbReference>
<dbReference type="EMBL" id="CP004120">
    <property type="protein sequence ID" value="AGT42558.1"/>
    <property type="molecule type" value="Genomic_DNA"/>
</dbReference>
<name>S5ZX51_9SPIR</name>
<dbReference type="RefSeq" id="WP_020963858.1">
    <property type="nucleotide sequence ID" value="NC_022097.1"/>
</dbReference>
<dbReference type="InterPro" id="IPR012332">
    <property type="entry name" value="Autotransporter_pectin_lyase_C"/>
</dbReference>
<evidence type="ECO:0000259" key="2">
    <source>
        <dbReference type="Pfam" id="PF16318"/>
    </source>
</evidence>
<dbReference type="HOGENOM" id="CLU_010206_0_0_12"/>
<dbReference type="InterPro" id="IPR044060">
    <property type="entry name" value="Bacterial_rp_domain"/>
</dbReference>
<sequence>MKKTKLFNRTAVLAFMGTLFLFSACKQYKASLEEYLSYWSSQAYISSMYIDSNVLIDEQGFSSISSEADCEITLTLQNPKKFEFIMPSAGETRQIVYFSQPEGAGLSDYSLNQIDGNTLKLNLKSGFLKKHEWGNEISPTITLYSTDGRKFNKTYDFTLRANTPPPSPKAVLAKSDGKYVICIEVPDMDKNTGSGLLHKDLSKIFIDDSSYNFSVNDTQNGFNKPEDHSFINASDTVKLEGGGELPTSNWVLYYKTSAQVEGAQKSYKILLKDSKGLTSPQIIASTALNKVSPVKLTYGGKEIRENSESSPFEIGTSSGVDITLKAESDTGATIHVKKTKLPSSPEETGSGTSPLDIKLRREGLEEPTYKLVLYATADSFDNSEVRTYYIKLTDTVTINGSDSNAWKTLKEEAKKPSGASTIVINGEIKATSVDNSGQIDIGRSLTIKGNDGNAVLDANCAATSQNHRIFNVDSGKKLTLENLTLQNGKAGSGASGGGIFVNSGATLAMTNVTITNCEASHSGGGIYCQGKVTLTGVSKITVCKAPNQNGGGVYVANGGEFTMGGDNAFDNVLIQNCSAKEGGGGVYVFGNGKFAMKQNSSVSGCSITGGTPKGRGVCLIKAGTTSPSFTMKGSAKVDQNNDVYLTDGTKITVNGALNPPQGGKAACITPQTYTGGTQVLDGSTVSSEHDKFTVTPEDSTQWFVDSSGNLTKINHTVTFSVEGGTGGSLKGTYNGTEKTASGSSMETLTVSNGASVNFTAMPSVGYEVESWTVSPSGSISGGNPGETTASLNNITENKTVKVKFKKKTYVVTFKVDGGQGTLQGTYNGTSQITSGGETKTLIVPHGDSVTFTATPDNGYEVESWTGVTATPSNNTAATLNNITENKTVTVKFKKKTYTVTFKVDGGQGSLKGEYNGSSQTASVGNTQTLPVQHGGNVTFTAMPNEGWIVEKWTGVTATPPNGTTATLSNVTAPATVTVKFKDNIEISGNTSGAWKALKEEAAKPHGASTIVIDGTIKATSASGDNGEITIGRSLTIKPKSGTAELDANQQSGIFKVGSAKTLTLKDGVTLKNGKATDSGGGVHVEAGGTFNMQGGTITNCIATEGKGVYVASGSTFTMSGNAKVDENNDVYLSNGTKIEVSNTLNNHPAAKITPADYTDGRVLATGNAAEKANFTVTPEGGSKYWRYKKVGNDIKFVKGKVTVTFIKIVSIKEHDGTTDAEYYWTLKVDNREVHVLTHHHSWKPKKDGKTYNINKSGEAIVFDSNRTVPIYFLIKEEDHSSGNEDDIVADTTKTISYDYDRDCLKFEGQEIHLNETKDFVYKVRSEHGDVDVYYSIKWEDNP</sequence>
<evidence type="ECO:0000259" key="3">
    <source>
        <dbReference type="Pfam" id="PF18998"/>
    </source>
</evidence>
<keyword evidence="1" id="KW-0732">Signal</keyword>
<evidence type="ECO:0000313" key="4">
    <source>
        <dbReference type="EMBL" id="AGT42558.1"/>
    </source>
</evidence>
<accession>S5ZX51</accession>
<dbReference type="OrthoDB" id="363209at2"/>
<dbReference type="Gene3D" id="2.160.20.20">
    <property type="match status" value="1"/>
</dbReference>